<evidence type="ECO:0000256" key="1">
    <source>
        <dbReference type="SAM" id="MobiDB-lite"/>
    </source>
</evidence>
<feature type="compositionally biased region" description="Polar residues" evidence="1">
    <location>
        <begin position="312"/>
        <end position="322"/>
    </location>
</feature>
<feature type="compositionally biased region" description="Low complexity" evidence="1">
    <location>
        <begin position="745"/>
        <end position="785"/>
    </location>
</feature>
<feature type="compositionally biased region" description="Polar residues" evidence="1">
    <location>
        <begin position="237"/>
        <end position="248"/>
    </location>
</feature>
<dbReference type="Proteomes" id="UP000019376">
    <property type="component" value="Unassembled WGS sequence"/>
</dbReference>
<organism evidence="2 3">
    <name type="scientific">Penicillium oxalicum (strain 114-2 / CGMCC 5302)</name>
    <name type="common">Penicillium decumbens</name>
    <dbReference type="NCBI Taxonomy" id="933388"/>
    <lineage>
        <taxon>Eukaryota</taxon>
        <taxon>Fungi</taxon>
        <taxon>Dikarya</taxon>
        <taxon>Ascomycota</taxon>
        <taxon>Pezizomycotina</taxon>
        <taxon>Eurotiomycetes</taxon>
        <taxon>Eurotiomycetidae</taxon>
        <taxon>Eurotiales</taxon>
        <taxon>Aspergillaceae</taxon>
        <taxon>Penicillium</taxon>
    </lineage>
</organism>
<dbReference type="eggNOG" id="ENOG502S2BG">
    <property type="taxonomic scope" value="Eukaryota"/>
</dbReference>
<evidence type="ECO:0000313" key="3">
    <source>
        <dbReference type="Proteomes" id="UP000019376"/>
    </source>
</evidence>
<dbReference type="HOGENOM" id="CLU_339505_0_0_1"/>
<dbReference type="EMBL" id="KB644413">
    <property type="protein sequence ID" value="EPS31455.1"/>
    <property type="molecule type" value="Genomic_DNA"/>
</dbReference>
<feature type="region of interest" description="Disordered" evidence="1">
    <location>
        <begin position="312"/>
        <end position="333"/>
    </location>
</feature>
<reference evidence="2 3" key="1">
    <citation type="journal article" date="2013" name="PLoS ONE">
        <title>Genomic and secretomic analyses reveal unique features of the lignocellulolytic enzyme system of Penicillium decumbens.</title>
        <authorList>
            <person name="Liu G."/>
            <person name="Zhang L."/>
            <person name="Wei X."/>
            <person name="Zou G."/>
            <person name="Qin Y."/>
            <person name="Ma L."/>
            <person name="Li J."/>
            <person name="Zheng H."/>
            <person name="Wang S."/>
            <person name="Wang C."/>
            <person name="Xun L."/>
            <person name="Zhao G.-P."/>
            <person name="Zhou Z."/>
            <person name="Qu Y."/>
        </authorList>
    </citation>
    <scope>NUCLEOTIDE SEQUENCE [LARGE SCALE GENOMIC DNA]</scope>
    <source>
        <strain evidence="3">114-2 / CGMCC 5302</strain>
    </source>
</reference>
<dbReference type="PANTHER" id="PTHR38122:SF1">
    <property type="entry name" value="GLYCOPROTEIN X"/>
    <property type="match status" value="1"/>
</dbReference>
<evidence type="ECO:0000313" key="2">
    <source>
        <dbReference type="EMBL" id="EPS31455.1"/>
    </source>
</evidence>
<sequence>MGLEEWSSKEKKREVLAEMKLFAVCLSLCATTAVATWRWPSSVSTRALPSTAIAAAEVVSAAITPRALRVTSSTQQSCGMTVTEKVTVDVRNTVTSTETAVSTQTIVEHETVTQTVTNVKTVATTVEATGDALTTAFSSSVPTATEPGAIVSIDLPGVNSTTLLVSTVGPTVSNLTSSGPVGLSKVTLPATTVTLTVQGPTVTLPGTCAAATPTIPVSTVVVPTTLTAGPSKPLGTPAQSPSSKTAESSAVTVSMTSITTKSSILVPSTVPLTRNHTSTITSIVTVPGSTATTVAIGPALTQRTTAIATVPSHATGSDTTQLPTPASSSRTITSSTSASVCPTLITNPTYTPTVPLPKNYTWGCPPGYLCKPPHTDDREDCTVEAGLPAESYTCSPSNCVVAPPLVINQTTVEGHVFTYSQDYYNLDPEDFGLSYKILQGSGGSQPSDSTTSGISPFSPSKPLPAAQGGTGSDGSIPPLCYNICNDVGLEAQSMGKTPELCQPDSAFSTERAHCKSCIELKASNPSEAYSQRLLPSFSQFLNYCDESSTTNRGGSMTLAQPTAAITVSEVAPSSSTFTSAPGDSTTALIPSPPTVSSTPEISLAAPTTSSQGTSLVPTETAQASITQTVATGDPTIHVVTAIDSSTSFTSISAEVHTSMPFESEWTASITKTDTSIPSTGFMTAPGSSGRSEDTATSASTLLSSTSTMFASQTAAVLSETKDSSSETKALPTTNDLTRVGGNRLTTAAGDQTTTDSTTSTNAGSQLNSTPVSTSSQSSLDDSMSQATWTSTTITARSSTTATEEAASSSGFNMASSGIKVPRVGFLSLFLAILMSLF</sequence>
<gene>
    <name evidence="2" type="ORF">PDE_06410</name>
</gene>
<feature type="region of interest" description="Disordered" evidence="1">
    <location>
        <begin position="717"/>
        <end position="785"/>
    </location>
</feature>
<dbReference type="STRING" id="933388.S7ZLE5"/>
<feature type="compositionally biased region" description="Polar residues" evidence="1">
    <location>
        <begin position="726"/>
        <end position="736"/>
    </location>
</feature>
<feature type="compositionally biased region" description="Low complexity" evidence="1">
    <location>
        <begin position="323"/>
        <end position="333"/>
    </location>
</feature>
<dbReference type="OrthoDB" id="5414836at2759"/>
<feature type="region of interest" description="Disordered" evidence="1">
    <location>
        <begin position="437"/>
        <end position="471"/>
    </location>
</feature>
<dbReference type="AlphaFoldDB" id="S7ZLE5"/>
<proteinExistence type="predicted"/>
<dbReference type="PhylomeDB" id="S7ZLE5"/>
<dbReference type="PANTHER" id="PTHR38122">
    <property type="entry name" value="GLYCOPROTEIN X"/>
    <property type="match status" value="1"/>
</dbReference>
<keyword evidence="3" id="KW-1185">Reference proteome</keyword>
<protein>
    <submittedName>
        <fullName evidence="2">Uncharacterized protein</fullName>
    </submittedName>
</protein>
<feature type="region of interest" description="Disordered" evidence="1">
    <location>
        <begin position="591"/>
        <end position="615"/>
    </location>
</feature>
<accession>S7ZLE5</accession>
<name>S7ZLE5_PENO1</name>
<feature type="compositionally biased region" description="Polar residues" evidence="1">
    <location>
        <begin position="444"/>
        <end position="458"/>
    </location>
</feature>
<feature type="region of interest" description="Disordered" evidence="1">
    <location>
        <begin position="228"/>
        <end position="248"/>
    </location>
</feature>